<name>A0A7W9UZY0_9ACTN</name>
<evidence type="ECO:0000313" key="1">
    <source>
        <dbReference type="EMBL" id="MBB5937247.1"/>
    </source>
</evidence>
<organism evidence="1 2">
    <name type="scientific">Streptomyces zagrosensis</name>
    <dbReference type="NCBI Taxonomy" id="1042984"/>
    <lineage>
        <taxon>Bacteria</taxon>
        <taxon>Bacillati</taxon>
        <taxon>Actinomycetota</taxon>
        <taxon>Actinomycetes</taxon>
        <taxon>Kitasatosporales</taxon>
        <taxon>Streptomycetaceae</taxon>
        <taxon>Streptomyces</taxon>
    </lineage>
</organism>
<gene>
    <name evidence="1" type="ORF">FHS42_004326</name>
</gene>
<reference evidence="1 2" key="1">
    <citation type="submission" date="2020-08" db="EMBL/GenBank/DDBJ databases">
        <title>Genomic Encyclopedia of Type Strains, Phase III (KMG-III): the genomes of soil and plant-associated and newly described type strains.</title>
        <authorList>
            <person name="Whitman W."/>
        </authorList>
    </citation>
    <scope>NUCLEOTIDE SEQUENCE [LARGE SCALE GENOMIC DNA]</scope>
    <source>
        <strain evidence="1 2">CECT 8305</strain>
    </source>
</reference>
<dbReference type="Proteomes" id="UP000588098">
    <property type="component" value="Unassembled WGS sequence"/>
</dbReference>
<protein>
    <submittedName>
        <fullName evidence="1">Uncharacterized protein</fullName>
    </submittedName>
</protein>
<keyword evidence="2" id="KW-1185">Reference proteome</keyword>
<comment type="caution">
    <text evidence="1">The sequence shown here is derived from an EMBL/GenBank/DDBJ whole genome shotgun (WGS) entry which is preliminary data.</text>
</comment>
<proteinExistence type="predicted"/>
<evidence type="ECO:0000313" key="2">
    <source>
        <dbReference type="Proteomes" id="UP000588098"/>
    </source>
</evidence>
<accession>A0A7W9UZY0</accession>
<dbReference type="AlphaFoldDB" id="A0A7W9UZY0"/>
<dbReference type="EMBL" id="JACHJL010000011">
    <property type="protein sequence ID" value="MBB5937247.1"/>
    <property type="molecule type" value="Genomic_DNA"/>
</dbReference>
<sequence length="67" mass="7231">MGAARLRPCLLADPVAYTGRVLLSPIEVDVAHLRFAIIARYGPVRTPVTLRPALVPPVTPRRCDLGA</sequence>